<organism evidence="2 4">
    <name type="scientific">Lentibacillus cibarius</name>
    <dbReference type="NCBI Taxonomy" id="2583219"/>
    <lineage>
        <taxon>Bacteria</taxon>
        <taxon>Bacillati</taxon>
        <taxon>Bacillota</taxon>
        <taxon>Bacilli</taxon>
        <taxon>Bacillales</taxon>
        <taxon>Bacillaceae</taxon>
        <taxon>Lentibacillus</taxon>
    </lineage>
</organism>
<evidence type="ECO:0000313" key="4">
    <source>
        <dbReference type="Proteomes" id="UP000319280"/>
    </source>
</evidence>
<accession>A0A549YIR5</accession>
<comment type="caution">
    <text evidence="2">The sequence shown here is derived from an EMBL/GenBank/DDBJ whole genome shotgun (WGS) entry which is preliminary data.</text>
</comment>
<proteinExistence type="predicted"/>
<gene>
    <name evidence="1" type="ORF">FFL34_13315</name>
    <name evidence="2" type="ORF">FH966_08740</name>
</gene>
<sequence length="304" mass="34688">MIEIVATAESVEQAKALVATDVDTLYIGEDAFGLRLPKSFSRNEITEIIKIAHEQNKQVSVAVNAIMHNDRIKTVVPYLQFLQEVGADSVTIGDPGVIHLLQTHGINLPFIYDAQTLVTSAKHINFWAKRGAVGAVLAREIMYEELKSIGTNVTVPVEVQVYGATCIHHSKRPLVENYYNYTKEDKPNTNALYISEPKRPETHYSIYEDINGTHVFNTNDINLFPYLDKLVEIGLTRWKLDGIFTRGKDYVEIARLFVKAKQMLLDDKWTQEQMQQLNEQLMQHHPKERTLDEGFFLKDPSEVQ</sequence>
<evidence type="ECO:0000313" key="3">
    <source>
        <dbReference type="Proteomes" id="UP000306980"/>
    </source>
</evidence>
<dbReference type="PANTHER" id="PTHR30217">
    <property type="entry name" value="PEPTIDASE U32 FAMILY"/>
    <property type="match status" value="1"/>
</dbReference>
<dbReference type="EMBL" id="VCIA01000001">
    <property type="protein sequence ID" value="TMN22953.1"/>
    <property type="molecule type" value="Genomic_DNA"/>
</dbReference>
<dbReference type="InterPro" id="IPR051454">
    <property type="entry name" value="RNA/ubiquinone_mod_enzymes"/>
</dbReference>
<dbReference type="OrthoDB" id="9807498at2"/>
<reference evidence="1 3" key="1">
    <citation type="submission" date="2019-05" db="EMBL/GenBank/DDBJ databases">
        <title>Genomic analysis of Lentibacillus sp. NKC220-2.</title>
        <authorList>
            <person name="Oh Y.J."/>
        </authorList>
    </citation>
    <scope>NUCLEOTIDE SEQUENCE [LARGE SCALE GENOMIC DNA]</scope>
    <source>
        <strain evidence="1 3">NKC220-2</strain>
    </source>
</reference>
<dbReference type="EMBL" id="VJMZ01000001">
    <property type="protein sequence ID" value="TRM11758.1"/>
    <property type="molecule type" value="Genomic_DNA"/>
</dbReference>
<dbReference type="Proteomes" id="UP000306980">
    <property type="component" value="Unassembled WGS sequence"/>
</dbReference>
<name>A0A549YIR5_9BACI</name>
<dbReference type="RefSeq" id="WP_138603848.1">
    <property type="nucleotide sequence ID" value="NZ_VCIA01000001.1"/>
</dbReference>
<evidence type="ECO:0000313" key="2">
    <source>
        <dbReference type="EMBL" id="TRM11758.1"/>
    </source>
</evidence>
<evidence type="ECO:0000313" key="1">
    <source>
        <dbReference type="EMBL" id="TMN22953.1"/>
    </source>
</evidence>
<keyword evidence="4" id="KW-1185">Reference proteome</keyword>
<dbReference type="AlphaFoldDB" id="A0A549YIR5"/>
<dbReference type="PANTHER" id="PTHR30217:SF12">
    <property type="entry name" value="U32 FAMILY PEPTIDASE"/>
    <property type="match status" value="1"/>
</dbReference>
<reference evidence="2 4" key="2">
    <citation type="submission" date="2019-07" db="EMBL/GenBank/DDBJ databases">
        <title>Genomic analysis of Lentibacillus sp. NKC851-2.</title>
        <authorList>
            <person name="Oh Y.J."/>
        </authorList>
    </citation>
    <scope>NUCLEOTIDE SEQUENCE [LARGE SCALE GENOMIC DNA]</scope>
    <source>
        <strain evidence="2 4">NKC851-2</strain>
    </source>
</reference>
<dbReference type="Proteomes" id="UP000319280">
    <property type="component" value="Unassembled WGS sequence"/>
</dbReference>
<accession>A0A5S3R7X5</accession>
<dbReference type="Pfam" id="PF01136">
    <property type="entry name" value="Peptidase_U32"/>
    <property type="match status" value="1"/>
</dbReference>
<protein>
    <submittedName>
        <fullName evidence="2">U32 family peptidase</fullName>
    </submittedName>
</protein>
<dbReference type="InterPro" id="IPR001539">
    <property type="entry name" value="Peptidase_U32"/>
</dbReference>